<sequence length="428" mass="49732">MGNTYVVEVCNETTNDIIHVDIQGKVAPVDINTKMASDHIRPHCSQKFVVGNPASRIFFFGPPMFADSFRSLFGLGTIQCSVVTIFQNYEKDDFLILLRRQNKIELQFTQKTHEVEVIKVENGQDYRITFRHTDAQITNQKVEQRHQKGITAMMDDDFSRAQKKFEKALQTATEQSTKEAIRSSKKELKKSMDQKAKRMHMEGLQFLKIDRYDEALAKFEESLKLAKERDTTDIVTKSRDKTQKLKISEEKSLKFKEEAERLLALHKYDAALKKIFKALDHAENDKTRTSLQLTIKTIEKTKTNEQKCAEILKEATSLLKEYDYETCLTKLEEALKLTKKEDTICDIKNKISEAQEIKVCEEMSQRIISDAQKFLREYQYEKALHTFETALNYAKKEKTLTLINDNIAKSQEEQKKQEKSEKLNEEGH</sequence>
<name>A0AA38IBB8_9CUCU</name>
<dbReference type="Proteomes" id="UP001168821">
    <property type="component" value="Unassembled WGS sequence"/>
</dbReference>
<proteinExistence type="predicted"/>
<evidence type="ECO:0000313" key="3">
    <source>
        <dbReference type="EMBL" id="KAJ3650847.1"/>
    </source>
</evidence>
<dbReference type="AlphaFoldDB" id="A0AA38IBB8"/>
<feature type="compositionally biased region" description="Basic and acidic residues" evidence="2">
    <location>
        <begin position="410"/>
        <end position="428"/>
    </location>
</feature>
<dbReference type="EMBL" id="JALNTZ010000005">
    <property type="protein sequence ID" value="KAJ3650847.1"/>
    <property type="molecule type" value="Genomic_DNA"/>
</dbReference>
<organism evidence="3 4">
    <name type="scientific">Zophobas morio</name>
    <dbReference type="NCBI Taxonomy" id="2755281"/>
    <lineage>
        <taxon>Eukaryota</taxon>
        <taxon>Metazoa</taxon>
        <taxon>Ecdysozoa</taxon>
        <taxon>Arthropoda</taxon>
        <taxon>Hexapoda</taxon>
        <taxon>Insecta</taxon>
        <taxon>Pterygota</taxon>
        <taxon>Neoptera</taxon>
        <taxon>Endopterygota</taxon>
        <taxon>Coleoptera</taxon>
        <taxon>Polyphaga</taxon>
        <taxon>Cucujiformia</taxon>
        <taxon>Tenebrionidae</taxon>
        <taxon>Zophobas</taxon>
    </lineage>
</organism>
<reference evidence="3" key="1">
    <citation type="journal article" date="2023" name="G3 (Bethesda)">
        <title>Whole genome assemblies of Zophobas morio and Tenebrio molitor.</title>
        <authorList>
            <person name="Kaur S."/>
            <person name="Stinson S.A."/>
            <person name="diCenzo G.C."/>
        </authorList>
    </citation>
    <scope>NUCLEOTIDE SEQUENCE</scope>
    <source>
        <strain evidence="3">QUZm001</strain>
    </source>
</reference>
<dbReference type="SUPFAM" id="SSF48452">
    <property type="entry name" value="TPR-like"/>
    <property type="match status" value="1"/>
</dbReference>
<dbReference type="SMART" id="SM00028">
    <property type="entry name" value="TPR"/>
    <property type="match status" value="5"/>
</dbReference>
<accession>A0AA38IBB8</accession>
<dbReference type="InterPro" id="IPR011990">
    <property type="entry name" value="TPR-like_helical_dom_sf"/>
</dbReference>
<feature type="repeat" description="TPR" evidence="1">
    <location>
        <begin position="196"/>
        <end position="229"/>
    </location>
</feature>
<evidence type="ECO:0000256" key="2">
    <source>
        <dbReference type="SAM" id="MobiDB-lite"/>
    </source>
</evidence>
<keyword evidence="1" id="KW-0802">TPR repeat</keyword>
<keyword evidence="4" id="KW-1185">Reference proteome</keyword>
<protein>
    <submittedName>
        <fullName evidence="3">Uncharacterized protein</fullName>
    </submittedName>
</protein>
<dbReference type="Gene3D" id="1.25.40.10">
    <property type="entry name" value="Tetratricopeptide repeat domain"/>
    <property type="match status" value="1"/>
</dbReference>
<dbReference type="InterPro" id="IPR019734">
    <property type="entry name" value="TPR_rpt"/>
</dbReference>
<gene>
    <name evidence="3" type="ORF">Zmor_016925</name>
</gene>
<evidence type="ECO:0000313" key="4">
    <source>
        <dbReference type="Proteomes" id="UP001168821"/>
    </source>
</evidence>
<feature type="region of interest" description="Disordered" evidence="2">
    <location>
        <begin position="409"/>
        <end position="428"/>
    </location>
</feature>
<comment type="caution">
    <text evidence="3">The sequence shown here is derived from an EMBL/GenBank/DDBJ whole genome shotgun (WGS) entry which is preliminary data.</text>
</comment>
<dbReference type="PROSITE" id="PS50005">
    <property type="entry name" value="TPR"/>
    <property type="match status" value="1"/>
</dbReference>
<evidence type="ECO:0000256" key="1">
    <source>
        <dbReference type="PROSITE-ProRule" id="PRU00339"/>
    </source>
</evidence>